<name>A0A4Q2KPK9_9SPHN</name>
<dbReference type="RefSeq" id="WP_129522921.1">
    <property type="nucleotide sequence ID" value="NZ_SDPV01000001.1"/>
</dbReference>
<gene>
    <name evidence="1" type="ORF">ETX26_01345</name>
</gene>
<dbReference type="EMBL" id="SDPV01000001">
    <property type="protein sequence ID" value="RXZ65433.1"/>
    <property type="molecule type" value="Genomic_DNA"/>
</dbReference>
<keyword evidence="2" id="KW-1185">Reference proteome</keyword>
<reference evidence="1 2" key="1">
    <citation type="submission" date="2019-01" db="EMBL/GenBank/DDBJ databases">
        <title>Altererythrobacter rhizovicinus sp. nov., isolated from the rhizosphere soil of Haloxylon ammodendron.</title>
        <authorList>
            <person name="Li H.-P."/>
            <person name="Gou J.-Y."/>
            <person name="Yao D."/>
            <person name="Han Q.-Q."/>
            <person name="Shao K.-Z."/>
            <person name="Zhao Q."/>
            <person name="Zhang J.-L."/>
        </authorList>
    </citation>
    <scope>NUCLEOTIDE SEQUENCE [LARGE SCALE GENOMIC DNA]</scope>
    <source>
        <strain evidence="1 2">AY-3R</strain>
    </source>
</reference>
<accession>A0A4Q2KPK9</accession>
<sequence length="87" mass="9576">MITYRLTFRNDHLGAAKYVEFEGRSPADALPHLANERPGRCAELSHGGTHIATLRRTANADGLWIVDQADRISRGARETDSVLSDSV</sequence>
<dbReference type="Proteomes" id="UP000293623">
    <property type="component" value="Unassembled WGS sequence"/>
</dbReference>
<dbReference type="AlphaFoldDB" id="A0A4Q2KPK9"/>
<organism evidence="1 2">
    <name type="scientific">Pelagerythrobacter rhizovicinus</name>
    <dbReference type="NCBI Taxonomy" id="2268576"/>
    <lineage>
        <taxon>Bacteria</taxon>
        <taxon>Pseudomonadati</taxon>
        <taxon>Pseudomonadota</taxon>
        <taxon>Alphaproteobacteria</taxon>
        <taxon>Sphingomonadales</taxon>
        <taxon>Erythrobacteraceae</taxon>
        <taxon>Pelagerythrobacter</taxon>
    </lineage>
</organism>
<evidence type="ECO:0000313" key="1">
    <source>
        <dbReference type="EMBL" id="RXZ65433.1"/>
    </source>
</evidence>
<evidence type="ECO:0000313" key="2">
    <source>
        <dbReference type="Proteomes" id="UP000293623"/>
    </source>
</evidence>
<comment type="caution">
    <text evidence="1">The sequence shown here is derived from an EMBL/GenBank/DDBJ whole genome shotgun (WGS) entry which is preliminary data.</text>
</comment>
<dbReference type="OrthoDB" id="7433294at2"/>
<proteinExistence type="predicted"/>
<protein>
    <submittedName>
        <fullName evidence="1">Uncharacterized protein</fullName>
    </submittedName>
</protein>